<feature type="transmembrane region" description="Helical" evidence="1">
    <location>
        <begin position="55"/>
        <end position="78"/>
    </location>
</feature>
<dbReference type="AlphaFoldDB" id="A0A1H7A990"/>
<dbReference type="Proteomes" id="UP000183315">
    <property type="component" value="Unassembled WGS sequence"/>
</dbReference>
<dbReference type="STRING" id="1043493.SAMN05421637_2302"/>
<keyword evidence="1" id="KW-0472">Membrane</keyword>
<feature type="transmembrane region" description="Helical" evidence="1">
    <location>
        <begin position="6"/>
        <end position="34"/>
    </location>
</feature>
<evidence type="ECO:0000256" key="1">
    <source>
        <dbReference type="SAM" id="Phobius"/>
    </source>
</evidence>
<dbReference type="OrthoDB" id="5244297at2"/>
<proteinExistence type="predicted"/>
<dbReference type="eggNOG" id="COG0785">
    <property type="taxonomic scope" value="Bacteria"/>
</dbReference>
<dbReference type="PANTHER" id="PTHR31272:SF4">
    <property type="entry name" value="CYTOCHROME C-TYPE BIOGENESIS PROTEIN HI_1454-RELATED"/>
    <property type="match status" value="1"/>
</dbReference>
<name>A0A1H7A990_9MICO</name>
<feature type="transmembrane region" description="Helical" evidence="1">
    <location>
        <begin position="265"/>
        <end position="288"/>
    </location>
</feature>
<dbReference type="EMBL" id="FNZI01000005">
    <property type="protein sequence ID" value="SEJ58450.1"/>
    <property type="molecule type" value="Genomic_DNA"/>
</dbReference>
<dbReference type="RefSeq" id="WP_042214732.1">
    <property type="nucleotide sequence ID" value="NZ_BBLU01000007.1"/>
</dbReference>
<accession>A0A1H7A990</accession>
<reference evidence="3" key="1">
    <citation type="submission" date="2016-10" db="EMBL/GenBank/DDBJ databases">
        <authorList>
            <person name="Varghese N."/>
        </authorList>
    </citation>
    <scope>NUCLEOTIDE SEQUENCE [LARGE SCALE GENOMIC DNA]</scope>
    <source>
        <strain evidence="3">DSM 24868</strain>
    </source>
</reference>
<keyword evidence="1" id="KW-1133">Transmembrane helix</keyword>
<feature type="transmembrane region" description="Helical" evidence="1">
    <location>
        <begin position="90"/>
        <end position="108"/>
    </location>
</feature>
<evidence type="ECO:0000313" key="3">
    <source>
        <dbReference type="Proteomes" id="UP000183315"/>
    </source>
</evidence>
<gene>
    <name evidence="2" type="ORF">SAMN05421637_2302</name>
</gene>
<feature type="transmembrane region" description="Helical" evidence="1">
    <location>
        <begin position="138"/>
        <end position="164"/>
    </location>
</feature>
<feature type="transmembrane region" description="Helical" evidence="1">
    <location>
        <begin position="176"/>
        <end position="199"/>
    </location>
</feature>
<protein>
    <submittedName>
        <fullName evidence="2">Cytochrome c biogenesis protein CcdA</fullName>
    </submittedName>
</protein>
<dbReference type="InterPro" id="IPR051790">
    <property type="entry name" value="Cytochrome_c-biogenesis_DsbD"/>
</dbReference>
<dbReference type="PANTHER" id="PTHR31272">
    <property type="entry name" value="CYTOCHROME C-TYPE BIOGENESIS PROTEIN HI_1454-RELATED"/>
    <property type="match status" value="1"/>
</dbReference>
<keyword evidence="1" id="KW-0812">Transmembrane</keyword>
<sequence length="300" mass="30359">MDASDAAYALLLGSVAAFNPCGFALLPAYLTVLVTGSAGAHDAAVPRAIALRRALGFAGAMTAGFVGVFTAFGLLFAGVSLSLQATVLPAMSWVTLVLGILAVILGVVMTRHGELRGPGLGALARVGRAPGRTVWSQVGYGASFALASLSCTIGLFLVVVTQALAATGPVATLTPFLAYGLGMGASVVLVSLAAALAGGGLATAVRRRTPLLMRLGGVLMVLAGLYVTLFALAEILPRYGITALDPVLLTTSRWQSSVTLAIQSWGTPVLVAVVGFAALATLGVVVAARRAERRAERTAG</sequence>
<keyword evidence="3" id="KW-1185">Reference proteome</keyword>
<evidence type="ECO:0000313" key="2">
    <source>
        <dbReference type="EMBL" id="SEJ58450.1"/>
    </source>
</evidence>
<feature type="transmembrane region" description="Helical" evidence="1">
    <location>
        <begin position="211"/>
        <end position="233"/>
    </location>
</feature>
<organism evidence="2 3">
    <name type="scientific">Demequina mangrovi</name>
    <dbReference type="NCBI Taxonomy" id="1043493"/>
    <lineage>
        <taxon>Bacteria</taxon>
        <taxon>Bacillati</taxon>
        <taxon>Actinomycetota</taxon>
        <taxon>Actinomycetes</taxon>
        <taxon>Micrococcales</taxon>
        <taxon>Demequinaceae</taxon>
        <taxon>Demequina</taxon>
    </lineage>
</organism>